<evidence type="ECO:0000259" key="2">
    <source>
        <dbReference type="Pfam" id="PF00582"/>
    </source>
</evidence>
<dbReference type="PANTHER" id="PTHR31964">
    <property type="entry name" value="ADENINE NUCLEOTIDE ALPHA HYDROLASES-LIKE SUPERFAMILY PROTEIN"/>
    <property type="match status" value="1"/>
</dbReference>
<comment type="similarity">
    <text evidence="1">Belongs to the universal stress protein A family.</text>
</comment>
<dbReference type="OrthoDB" id="5186731at2"/>
<dbReference type="EMBL" id="MDGM01000012">
    <property type="protein sequence ID" value="PIB23894.1"/>
    <property type="molecule type" value="Genomic_DNA"/>
</dbReference>
<dbReference type="Proteomes" id="UP000231516">
    <property type="component" value="Unassembled WGS sequence"/>
</dbReference>
<proteinExistence type="inferred from homology"/>
<protein>
    <submittedName>
        <fullName evidence="3">Universal stress protein</fullName>
    </submittedName>
</protein>
<organism evidence="3 4">
    <name type="scientific">Paramylibacter kogurei</name>
    <dbReference type="NCBI Taxonomy" id="1889778"/>
    <lineage>
        <taxon>Bacteria</taxon>
        <taxon>Pseudomonadati</taxon>
        <taxon>Pseudomonadota</taxon>
        <taxon>Alphaproteobacteria</taxon>
        <taxon>Rhodobacterales</taxon>
        <taxon>Paracoccaceae</taxon>
        <taxon>Paramylibacter</taxon>
    </lineage>
</organism>
<dbReference type="SUPFAM" id="SSF52402">
    <property type="entry name" value="Adenine nucleotide alpha hydrolases-like"/>
    <property type="match status" value="1"/>
</dbReference>
<dbReference type="InterPro" id="IPR014729">
    <property type="entry name" value="Rossmann-like_a/b/a_fold"/>
</dbReference>
<sequence>MFRKIVVGLDGSAMSETALQMACDLAGKYGSELHLVHTPQPQTVAYAMGAVGGYHAVTTMPDPSEVKEASDKIINSGKEIAKSMGQTITHIHSDIGDPATEIVKVAENCGADLIVTGRRGLGTIGSLIQGSTSQKINHLAKCACLTVA</sequence>
<feature type="domain" description="UspA" evidence="2">
    <location>
        <begin position="1"/>
        <end position="147"/>
    </location>
</feature>
<dbReference type="PRINTS" id="PR01438">
    <property type="entry name" value="UNVRSLSTRESS"/>
</dbReference>
<dbReference type="InterPro" id="IPR006016">
    <property type="entry name" value="UspA"/>
</dbReference>
<dbReference type="AlphaFoldDB" id="A0A2G5K5A0"/>
<evidence type="ECO:0000313" key="3">
    <source>
        <dbReference type="EMBL" id="PIB23894.1"/>
    </source>
</evidence>
<dbReference type="InterPro" id="IPR006015">
    <property type="entry name" value="Universal_stress_UspA"/>
</dbReference>
<dbReference type="PANTHER" id="PTHR31964:SF113">
    <property type="entry name" value="USPA DOMAIN-CONTAINING PROTEIN"/>
    <property type="match status" value="1"/>
</dbReference>
<name>A0A2G5K5A0_9RHOB</name>
<comment type="caution">
    <text evidence="3">The sequence shown here is derived from an EMBL/GenBank/DDBJ whole genome shotgun (WGS) entry which is preliminary data.</text>
</comment>
<evidence type="ECO:0000256" key="1">
    <source>
        <dbReference type="ARBA" id="ARBA00008791"/>
    </source>
</evidence>
<dbReference type="Gene3D" id="3.40.50.620">
    <property type="entry name" value="HUPs"/>
    <property type="match status" value="1"/>
</dbReference>
<evidence type="ECO:0000313" key="4">
    <source>
        <dbReference type="Proteomes" id="UP000231516"/>
    </source>
</evidence>
<gene>
    <name evidence="3" type="ORF">BFP76_01165</name>
</gene>
<keyword evidence="4" id="KW-1185">Reference proteome</keyword>
<reference evidence="3 4" key="1">
    <citation type="submission" date="2016-08" db="EMBL/GenBank/DDBJ databases">
        <title>Draft genome of Amylibacter sp. strain 4G11.</title>
        <authorList>
            <person name="Wong S.-K."/>
            <person name="Hamasaki K."/>
            <person name="Yoshizawa S."/>
        </authorList>
    </citation>
    <scope>NUCLEOTIDE SEQUENCE [LARGE SCALE GENOMIC DNA]</scope>
    <source>
        <strain evidence="3 4">4G11</strain>
    </source>
</reference>
<dbReference type="RefSeq" id="WP_099592173.1">
    <property type="nucleotide sequence ID" value="NZ_MDGM01000012.1"/>
</dbReference>
<accession>A0A2G5K5A0</accession>
<dbReference type="Pfam" id="PF00582">
    <property type="entry name" value="Usp"/>
    <property type="match status" value="1"/>
</dbReference>
<dbReference type="CDD" id="cd00293">
    <property type="entry name" value="USP-like"/>
    <property type="match status" value="1"/>
</dbReference>